<dbReference type="SMART" id="SM00834">
    <property type="entry name" value="CxxC_CXXC_SSSS"/>
    <property type="match status" value="1"/>
</dbReference>
<dbReference type="EMBL" id="PDPS01000022">
    <property type="protein sequence ID" value="PID58579.1"/>
    <property type="molecule type" value="Genomic_DNA"/>
</dbReference>
<dbReference type="Pfam" id="PF09723">
    <property type="entry name" value="Zn_ribbon_8"/>
    <property type="match status" value="1"/>
</dbReference>
<gene>
    <name evidence="2" type="ORF">CSB45_03275</name>
</gene>
<evidence type="ECO:0000313" key="2">
    <source>
        <dbReference type="EMBL" id="PID58579.1"/>
    </source>
</evidence>
<protein>
    <submittedName>
        <fullName evidence="2">FmdB family transcriptional regulator</fullName>
    </submittedName>
</protein>
<proteinExistence type="predicted"/>
<sequence>MPIYEYHCTECGCDFEKLVFKRSEPVACPSCQAWEVQKKFSTFGMKSGEKVVSSSASSCGSCSSHSCATCQH</sequence>
<dbReference type="InterPro" id="IPR013429">
    <property type="entry name" value="Regulatory_FmdB_Zinc_ribbon"/>
</dbReference>
<organism evidence="2 3">
    <name type="scientific">candidate division KSB3 bacterium</name>
    <dbReference type="NCBI Taxonomy" id="2044937"/>
    <lineage>
        <taxon>Bacteria</taxon>
        <taxon>candidate division KSB3</taxon>
    </lineage>
</organism>
<evidence type="ECO:0000259" key="1">
    <source>
        <dbReference type="SMART" id="SM00834"/>
    </source>
</evidence>
<comment type="caution">
    <text evidence="2">The sequence shown here is derived from an EMBL/GenBank/DDBJ whole genome shotgun (WGS) entry which is preliminary data.</text>
</comment>
<dbReference type="Proteomes" id="UP000229740">
    <property type="component" value="Unassembled WGS sequence"/>
</dbReference>
<dbReference type="NCBIfam" id="TIGR02605">
    <property type="entry name" value="CxxC_CxxC_SSSS"/>
    <property type="match status" value="1"/>
</dbReference>
<feature type="domain" description="Putative regulatory protein FmdB zinc ribbon" evidence="1">
    <location>
        <begin position="1"/>
        <end position="41"/>
    </location>
</feature>
<name>A0A2G6E906_9BACT</name>
<accession>A0A2G6E906</accession>
<reference evidence="2 3" key="1">
    <citation type="submission" date="2017-10" db="EMBL/GenBank/DDBJ databases">
        <title>Novel microbial diversity and functional potential in the marine mammal oral microbiome.</title>
        <authorList>
            <person name="Dudek N.K."/>
            <person name="Sun C.L."/>
            <person name="Burstein D."/>
            <person name="Kantor R.S."/>
            <person name="Aliaga Goltsman D.S."/>
            <person name="Bik E.M."/>
            <person name="Thomas B.C."/>
            <person name="Banfield J.F."/>
            <person name="Relman D.A."/>
        </authorList>
    </citation>
    <scope>NUCLEOTIDE SEQUENCE [LARGE SCALE GENOMIC DNA]</scope>
    <source>
        <strain evidence="2">DOLZORAL124_49_17</strain>
    </source>
</reference>
<dbReference type="AlphaFoldDB" id="A0A2G6E906"/>
<evidence type="ECO:0000313" key="3">
    <source>
        <dbReference type="Proteomes" id="UP000229740"/>
    </source>
</evidence>